<evidence type="ECO:0000313" key="2">
    <source>
        <dbReference type="Proteomes" id="UP001295684"/>
    </source>
</evidence>
<dbReference type="Proteomes" id="UP001295684">
    <property type="component" value="Unassembled WGS sequence"/>
</dbReference>
<keyword evidence="2" id="KW-1185">Reference proteome</keyword>
<accession>A0AAD1U687</accession>
<sequence length="536" mass="63207">MILSKNSDSRINIKKQRSDTLNSLLGLNNEILGNFHKISFADEKCKKGLKKVRNNFYLKSRKHKSIYKKPKFKMFDEDLGGQKKIFLRKGKIIQKDFSSRLPTQQEVDLKSMQNQTAFKSRIDSFDQNKVLRSNLDAFIDTKNEYKHSHNIKLKKLPLHNESSEDSKSPFISNFLNSSLSKDVTFNDEHSLESQYPSDQSIEIDDCYSPDTSIDKKRLKSKILSSNELEKKIETVTVQKLYSILSSRDPRFKKSCSKRYKELEIFKNKANHKEIDDLINKKISYDIFKANILKRSDNPSDNKASELIFLMNEINKDIDEDFTYYSNEIKKRSNSSSYKDLFKDNKIWDCEKRCVKSILNIYKKPIITKKKAKSEEKTKSRKIATPKIKIILNPKVSNKPKIYELVNMKGDKERSLGNKQFLKRQRILRKKKEKIVKRNYKTDESKLNLTDLEFEKWTREIENRKLRENQSQKAHRSVRDISRNDINSAYIPLYVPVFKKKISKNVRTYNITERLNESDSDYSSSFCQKLDLFKNNF</sequence>
<reference evidence="1" key="1">
    <citation type="submission" date="2023-07" db="EMBL/GenBank/DDBJ databases">
        <authorList>
            <consortium name="AG Swart"/>
            <person name="Singh M."/>
            <person name="Singh A."/>
            <person name="Seah K."/>
            <person name="Emmerich C."/>
        </authorList>
    </citation>
    <scope>NUCLEOTIDE SEQUENCE</scope>
    <source>
        <strain evidence="1">DP1</strain>
    </source>
</reference>
<protein>
    <submittedName>
        <fullName evidence="1">Uncharacterized protein</fullName>
    </submittedName>
</protein>
<dbReference type="AlphaFoldDB" id="A0AAD1U687"/>
<gene>
    <name evidence="1" type="ORF">ECRASSUSDP1_LOCUS4062</name>
</gene>
<dbReference type="EMBL" id="CAMPGE010003890">
    <property type="protein sequence ID" value="CAI2362736.1"/>
    <property type="molecule type" value="Genomic_DNA"/>
</dbReference>
<evidence type="ECO:0000313" key="1">
    <source>
        <dbReference type="EMBL" id="CAI2362736.1"/>
    </source>
</evidence>
<name>A0AAD1U687_EUPCR</name>
<proteinExistence type="predicted"/>
<comment type="caution">
    <text evidence="1">The sequence shown here is derived from an EMBL/GenBank/DDBJ whole genome shotgun (WGS) entry which is preliminary data.</text>
</comment>
<organism evidence="1 2">
    <name type="scientific">Euplotes crassus</name>
    <dbReference type="NCBI Taxonomy" id="5936"/>
    <lineage>
        <taxon>Eukaryota</taxon>
        <taxon>Sar</taxon>
        <taxon>Alveolata</taxon>
        <taxon>Ciliophora</taxon>
        <taxon>Intramacronucleata</taxon>
        <taxon>Spirotrichea</taxon>
        <taxon>Hypotrichia</taxon>
        <taxon>Euplotida</taxon>
        <taxon>Euplotidae</taxon>
        <taxon>Moneuplotes</taxon>
    </lineage>
</organism>